<protein>
    <submittedName>
        <fullName evidence="2">Uncharacterized protein</fullName>
    </submittedName>
</protein>
<dbReference type="Proteomes" id="UP000242469">
    <property type="component" value="Unassembled WGS sequence"/>
</dbReference>
<feature type="region of interest" description="Disordered" evidence="1">
    <location>
        <begin position="32"/>
        <end position="59"/>
    </location>
</feature>
<keyword evidence="3" id="KW-1185">Reference proteome</keyword>
<accession>A0A1H4DIW0</accession>
<evidence type="ECO:0000313" key="2">
    <source>
        <dbReference type="EMBL" id="SEA72654.1"/>
    </source>
</evidence>
<evidence type="ECO:0000313" key="3">
    <source>
        <dbReference type="Proteomes" id="UP000242469"/>
    </source>
</evidence>
<reference evidence="3" key="1">
    <citation type="submission" date="2016-10" db="EMBL/GenBank/DDBJ databases">
        <authorList>
            <person name="Varghese N."/>
            <person name="Submissions S."/>
        </authorList>
    </citation>
    <scope>NUCLEOTIDE SEQUENCE [LARGE SCALE GENOMIC DNA]</scope>
    <source>
        <strain evidence="3">DSM 11526</strain>
    </source>
</reference>
<gene>
    <name evidence="2" type="ORF">SAMN02745729_106122</name>
</gene>
<organism evidence="2 3">
    <name type="scientific">Marinobacterium iners DSM 11526</name>
    <dbReference type="NCBI Taxonomy" id="1122198"/>
    <lineage>
        <taxon>Bacteria</taxon>
        <taxon>Pseudomonadati</taxon>
        <taxon>Pseudomonadota</taxon>
        <taxon>Gammaproteobacteria</taxon>
        <taxon>Oceanospirillales</taxon>
        <taxon>Oceanospirillaceae</taxon>
        <taxon>Marinobacterium</taxon>
    </lineage>
</organism>
<feature type="compositionally biased region" description="Basic and acidic residues" evidence="1">
    <location>
        <begin position="32"/>
        <end position="49"/>
    </location>
</feature>
<dbReference type="STRING" id="1122198.SAMN02745729_106122"/>
<evidence type="ECO:0000256" key="1">
    <source>
        <dbReference type="SAM" id="MobiDB-lite"/>
    </source>
</evidence>
<dbReference type="AlphaFoldDB" id="A0A1H4DIW0"/>
<dbReference type="EMBL" id="FNRJ01000006">
    <property type="protein sequence ID" value="SEA72654.1"/>
    <property type="molecule type" value="Genomic_DNA"/>
</dbReference>
<sequence>MPPACFSGCADMRGLLIMGILTPLVSPPTFRPELRGITTDHEDLNDETRHRGHQAVQAG</sequence>
<proteinExistence type="predicted"/>
<name>A0A1H4DIW0_9GAMM</name>